<protein>
    <submittedName>
        <fullName evidence="2">Uncharacterized protein</fullName>
    </submittedName>
</protein>
<keyword evidence="1" id="KW-1133">Transmembrane helix</keyword>
<organism evidence="2 3">
    <name type="scientific">Athelia psychrophila</name>
    <dbReference type="NCBI Taxonomy" id="1759441"/>
    <lineage>
        <taxon>Eukaryota</taxon>
        <taxon>Fungi</taxon>
        <taxon>Dikarya</taxon>
        <taxon>Basidiomycota</taxon>
        <taxon>Agaricomycotina</taxon>
        <taxon>Agaricomycetes</taxon>
        <taxon>Agaricomycetidae</taxon>
        <taxon>Atheliales</taxon>
        <taxon>Atheliaceae</taxon>
        <taxon>Athelia</taxon>
    </lineage>
</organism>
<dbReference type="AlphaFoldDB" id="A0A166I048"/>
<sequence>MRDRIDLRGGDCVWVWFTVVFATLVKRVLIVLLQNPMAEDAEDFNSEDWGQ</sequence>
<keyword evidence="3" id="KW-1185">Reference proteome</keyword>
<gene>
    <name evidence="2" type="ORF">FIBSPDRAFT_567256</name>
</gene>
<keyword evidence="1" id="KW-0472">Membrane</keyword>
<proteinExistence type="predicted"/>
<name>A0A166I048_9AGAM</name>
<feature type="transmembrane region" description="Helical" evidence="1">
    <location>
        <begin position="12"/>
        <end position="33"/>
    </location>
</feature>
<dbReference type="EMBL" id="KV417564">
    <property type="protein sequence ID" value="KZP19417.1"/>
    <property type="molecule type" value="Genomic_DNA"/>
</dbReference>
<dbReference type="Proteomes" id="UP000076532">
    <property type="component" value="Unassembled WGS sequence"/>
</dbReference>
<keyword evidence="1" id="KW-0812">Transmembrane</keyword>
<accession>A0A166I048</accession>
<evidence type="ECO:0000313" key="2">
    <source>
        <dbReference type="EMBL" id="KZP19417.1"/>
    </source>
</evidence>
<evidence type="ECO:0000256" key="1">
    <source>
        <dbReference type="SAM" id="Phobius"/>
    </source>
</evidence>
<reference evidence="2 3" key="1">
    <citation type="journal article" date="2016" name="Mol. Biol. Evol.">
        <title>Comparative Genomics of Early-Diverging Mushroom-Forming Fungi Provides Insights into the Origins of Lignocellulose Decay Capabilities.</title>
        <authorList>
            <person name="Nagy L.G."/>
            <person name="Riley R."/>
            <person name="Tritt A."/>
            <person name="Adam C."/>
            <person name="Daum C."/>
            <person name="Floudas D."/>
            <person name="Sun H."/>
            <person name="Yadav J.S."/>
            <person name="Pangilinan J."/>
            <person name="Larsson K.H."/>
            <person name="Matsuura K."/>
            <person name="Barry K."/>
            <person name="Labutti K."/>
            <person name="Kuo R."/>
            <person name="Ohm R.A."/>
            <person name="Bhattacharya S.S."/>
            <person name="Shirouzu T."/>
            <person name="Yoshinaga Y."/>
            <person name="Martin F.M."/>
            <person name="Grigoriev I.V."/>
            <person name="Hibbett D.S."/>
        </authorList>
    </citation>
    <scope>NUCLEOTIDE SEQUENCE [LARGE SCALE GENOMIC DNA]</scope>
    <source>
        <strain evidence="2 3">CBS 109695</strain>
    </source>
</reference>
<evidence type="ECO:0000313" key="3">
    <source>
        <dbReference type="Proteomes" id="UP000076532"/>
    </source>
</evidence>